<comment type="caution">
    <text evidence="1">The sequence shown here is derived from an EMBL/GenBank/DDBJ whole genome shotgun (WGS) entry which is preliminary data.</text>
</comment>
<organism evidence="1 2">
    <name type="scientific">Auriscalpium vulgare</name>
    <dbReference type="NCBI Taxonomy" id="40419"/>
    <lineage>
        <taxon>Eukaryota</taxon>
        <taxon>Fungi</taxon>
        <taxon>Dikarya</taxon>
        <taxon>Basidiomycota</taxon>
        <taxon>Agaricomycotina</taxon>
        <taxon>Agaricomycetes</taxon>
        <taxon>Russulales</taxon>
        <taxon>Auriscalpiaceae</taxon>
        <taxon>Auriscalpium</taxon>
    </lineage>
</organism>
<proteinExistence type="predicted"/>
<dbReference type="Proteomes" id="UP000814033">
    <property type="component" value="Unassembled WGS sequence"/>
</dbReference>
<keyword evidence="2" id="KW-1185">Reference proteome</keyword>
<name>A0ACB8S2V1_9AGAM</name>
<reference evidence="1" key="1">
    <citation type="submission" date="2021-02" db="EMBL/GenBank/DDBJ databases">
        <authorList>
            <consortium name="DOE Joint Genome Institute"/>
            <person name="Ahrendt S."/>
            <person name="Looney B.P."/>
            <person name="Miyauchi S."/>
            <person name="Morin E."/>
            <person name="Drula E."/>
            <person name="Courty P.E."/>
            <person name="Chicoki N."/>
            <person name="Fauchery L."/>
            <person name="Kohler A."/>
            <person name="Kuo A."/>
            <person name="Labutti K."/>
            <person name="Pangilinan J."/>
            <person name="Lipzen A."/>
            <person name="Riley R."/>
            <person name="Andreopoulos W."/>
            <person name="He G."/>
            <person name="Johnson J."/>
            <person name="Barry K.W."/>
            <person name="Grigoriev I.V."/>
            <person name="Nagy L."/>
            <person name="Hibbett D."/>
            <person name="Henrissat B."/>
            <person name="Matheny P.B."/>
            <person name="Labbe J."/>
            <person name="Martin F."/>
        </authorList>
    </citation>
    <scope>NUCLEOTIDE SEQUENCE</scope>
    <source>
        <strain evidence="1">FP105234-sp</strain>
    </source>
</reference>
<evidence type="ECO:0000313" key="2">
    <source>
        <dbReference type="Proteomes" id="UP000814033"/>
    </source>
</evidence>
<evidence type="ECO:0000313" key="1">
    <source>
        <dbReference type="EMBL" id="KAI0050206.1"/>
    </source>
</evidence>
<accession>A0ACB8S2V1</accession>
<sequence length="264" mass="29043">MSTAFRIGPFWGGFGAIRRLVVFGDSYSYVGYHSQAPLPTSSRPLGVPFPGTPLTEAGKPNWVGHLVTTYAHGRSNMLVYDYAVRGDTVPGVVKQISECFLPSVGRKPSWAPWKPGDTLFVTWVGTDDCRIIEEIVPIIRSLLDAHEKLYTAGARNFLFLDVPPIHRSPGAPNDGSDFSVRFRLWNAELRAALTSFAAAHSDATVILFSAWELFNRVLDAPGSHGFTAGDLTVKGGRFWFDHIHPTSKFHDILAREVSSLLSSI</sequence>
<dbReference type="EMBL" id="MU275864">
    <property type="protein sequence ID" value="KAI0050206.1"/>
    <property type="molecule type" value="Genomic_DNA"/>
</dbReference>
<protein>
    <submittedName>
        <fullName evidence="1">Carbohydrate esterase family 16 protein</fullName>
    </submittedName>
</protein>
<gene>
    <name evidence="1" type="ORF">FA95DRAFT_1487696</name>
</gene>
<reference evidence="1" key="2">
    <citation type="journal article" date="2022" name="New Phytol.">
        <title>Evolutionary transition to the ectomycorrhizal habit in the genomes of a hyperdiverse lineage of mushroom-forming fungi.</title>
        <authorList>
            <person name="Looney B."/>
            <person name="Miyauchi S."/>
            <person name="Morin E."/>
            <person name="Drula E."/>
            <person name="Courty P.E."/>
            <person name="Kohler A."/>
            <person name="Kuo A."/>
            <person name="LaButti K."/>
            <person name="Pangilinan J."/>
            <person name="Lipzen A."/>
            <person name="Riley R."/>
            <person name="Andreopoulos W."/>
            <person name="He G."/>
            <person name="Johnson J."/>
            <person name="Nolan M."/>
            <person name="Tritt A."/>
            <person name="Barry K.W."/>
            <person name="Grigoriev I.V."/>
            <person name="Nagy L.G."/>
            <person name="Hibbett D."/>
            <person name="Henrissat B."/>
            <person name="Matheny P.B."/>
            <person name="Labbe J."/>
            <person name="Martin F.M."/>
        </authorList>
    </citation>
    <scope>NUCLEOTIDE SEQUENCE</scope>
    <source>
        <strain evidence="1">FP105234-sp</strain>
    </source>
</reference>